<sequence length="429" mass="48677">MKQTYLLIVLIFCSCAQNTKEKTPSKGAVEIISAAENVAKEVTEQINNGTTFKEELQKLKTKKVPLIDSTSFDIFIDESDYKTINAEAFQLPKIYKNWDKENDKHRAVSAYRLNLSDDFYTVVVTVLSGDEVMESKLINYDLEGNVIASEMIAYDETVESWARTKSRIESNKITIDYQYTVSEDDEDGPVYSVVKIESDGNFRVLGIRDICYELVIKELNLDESKLIPTLQAFKILPNSPNEAVVVIPEIAVGSEEEGYLEFNTHIALVNTASKEITHQYFESHETNGWISDAIHLREITIDTAPYDHSEDVRAFGIRIRFIGSSQVNPYENEALSLFVKSGNNLKKILNNFEIMEYGGEWSGDCDGEFLSEEKTLSISEEKTNGYFDIIIKNKLTKSINVKDELGNCDTKETFTNKTSVLKFDGKTYR</sequence>
<dbReference type="Proteomes" id="UP000829476">
    <property type="component" value="Chromosome"/>
</dbReference>
<dbReference type="PROSITE" id="PS51257">
    <property type="entry name" value="PROKAR_LIPOPROTEIN"/>
    <property type="match status" value="1"/>
</dbReference>
<proteinExistence type="predicted"/>
<reference evidence="1 2" key="1">
    <citation type="journal article" date="2018" name="Int. J. Syst. Evol. Microbiol.">
        <title>Zhouia spongiae sp. nov., isolated from a marine sponge.</title>
        <authorList>
            <person name="Zhuang L."/>
            <person name="Lin B."/>
            <person name="Qin F."/>
            <person name="Luo L."/>
        </authorList>
    </citation>
    <scope>NUCLEOTIDE SEQUENCE [LARGE SCALE GENOMIC DNA]</scope>
    <source>
        <strain evidence="1 2">HN-Y44</strain>
    </source>
</reference>
<name>A0ABY3YL97_9FLAO</name>
<organism evidence="1 2">
    <name type="scientific">Zhouia spongiae</name>
    <dbReference type="NCBI Taxonomy" id="2202721"/>
    <lineage>
        <taxon>Bacteria</taxon>
        <taxon>Pseudomonadati</taxon>
        <taxon>Bacteroidota</taxon>
        <taxon>Flavobacteriia</taxon>
        <taxon>Flavobacteriales</taxon>
        <taxon>Flavobacteriaceae</taxon>
        <taxon>Zhouia</taxon>
    </lineage>
</organism>
<keyword evidence="2" id="KW-1185">Reference proteome</keyword>
<protein>
    <recommendedName>
        <fullName evidence="3">Lipoprotein</fullName>
    </recommendedName>
</protein>
<gene>
    <name evidence="1" type="ORF">MQE36_16190</name>
</gene>
<evidence type="ECO:0008006" key="3">
    <source>
        <dbReference type="Google" id="ProtNLM"/>
    </source>
</evidence>
<dbReference type="RefSeq" id="WP_242937013.1">
    <property type="nucleotide sequence ID" value="NZ_CP094326.1"/>
</dbReference>
<evidence type="ECO:0000313" key="1">
    <source>
        <dbReference type="EMBL" id="UNY98607.1"/>
    </source>
</evidence>
<dbReference type="EMBL" id="CP094326">
    <property type="protein sequence ID" value="UNY98607.1"/>
    <property type="molecule type" value="Genomic_DNA"/>
</dbReference>
<evidence type="ECO:0000313" key="2">
    <source>
        <dbReference type="Proteomes" id="UP000829476"/>
    </source>
</evidence>
<accession>A0ABY3YL97</accession>